<comment type="caution">
    <text evidence="2">The sequence shown here is derived from an EMBL/GenBank/DDBJ whole genome shotgun (WGS) entry which is preliminary data.</text>
</comment>
<proteinExistence type="predicted"/>
<dbReference type="Proteomes" id="UP000617979">
    <property type="component" value="Unassembled WGS sequence"/>
</dbReference>
<sequence>MSGIHRLRKIIRHTGLHHELAHRPPGKRSVAVAKKGRSLQRCHGTRRSTCLWKGKELYKKAR</sequence>
<evidence type="ECO:0000256" key="1">
    <source>
        <dbReference type="SAM" id="MobiDB-lite"/>
    </source>
</evidence>
<evidence type="ECO:0000313" key="3">
    <source>
        <dbReference type="Proteomes" id="UP000617979"/>
    </source>
</evidence>
<organism evidence="2 3">
    <name type="scientific">Kroppenstedtia guangzhouensis</name>
    <dbReference type="NCBI Taxonomy" id="1274356"/>
    <lineage>
        <taxon>Bacteria</taxon>
        <taxon>Bacillati</taxon>
        <taxon>Bacillota</taxon>
        <taxon>Bacilli</taxon>
        <taxon>Bacillales</taxon>
        <taxon>Thermoactinomycetaceae</taxon>
        <taxon>Kroppenstedtia</taxon>
    </lineage>
</organism>
<dbReference type="RefSeq" id="WP_188429051.1">
    <property type="nucleotide sequence ID" value="NZ_BMEX01000001.1"/>
</dbReference>
<evidence type="ECO:0000313" key="2">
    <source>
        <dbReference type="EMBL" id="GGA33606.1"/>
    </source>
</evidence>
<accession>A0ABQ1FYC4</accession>
<protein>
    <submittedName>
        <fullName evidence="2">Uncharacterized protein</fullName>
    </submittedName>
</protein>
<name>A0ABQ1FYC4_9BACL</name>
<dbReference type="EMBL" id="BMEX01000001">
    <property type="protein sequence ID" value="GGA33606.1"/>
    <property type="molecule type" value="Genomic_DNA"/>
</dbReference>
<reference evidence="3" key="1">
    <citation type="journal article" date="2019" name="Int. J. Syst. Evol. Microbiol.">
        <title>The Global Catalogue of Microorganisms (GCM) 10K type strain sequencing project: providing services to taxonomists for standard genome sequencing and annotation.</title>
        <authorList>
            <consortium name="The Broad Institute Genomics Platform"/>
            <consortium name="The Broad Institute Genome Sequencing Center for Infectious Disease"/>
            <person name="Wu L."/>
            <person name="Ma J."/>
        </authorList>
    </citation>
    <scope>NUCLEOTIDE SEQUENCE [LARGE SCALE GENOMIC DNA]</scope>
    <source>
        <strain evidence="3">CGMCC 1.12404</strain>
    </source>
</reference>
<gene>
    <name evidence="2" type="ORF">GCM10007416_02910</name>
</gene>
<keyword evidence="3" id="KW-1185">Reference proteome</keyword>
<feature type="region of interest" description="Disordered" evidence="1">
    <location>
        <begin position="19"/>
        <end position="40"/>
    </location>
</feature>